<dbReference type="EMBL" id="KK107445">
    <property type="protein sequence ID" value="EZA50802.1"/>
    <property type="molecule type" value="Genomic_DNA"/>
</dbReference>
<evidence type="ECO:0000313" key="1">
    <source>
        <dbReference type="EMBL" id="EZA50802.1"/>
    </source>
</evidence>
<keyword evidence="2" id="KW-1185">Reference proteome</keyword>
<dbReference type="AlphaFoldDB" id="A0A026W423"/>
<sequence>MQPLPEHLRRDPEVQRYRNCYAHYNQPGQRTHIDGPLPRIIECHKCRAIEARGLHGSVCDKATQT</sequence>
<proteinExistence type="predicted"/>
<gene>
    <name evidence="1" type="ORF">X777_11062</name>
</gene>
<accession>A0A026W423</accession>
<protein>
    <submittedName>
        <fullName evidence="1">Uncharacterized protein</fullName>
    </submittedName>
</protein>
<organism evidence="1 2">
    <name type="scientific">Ooceraea biroi</name>
    <name type="common">Clonal raider ant</name>
    <name type="synonym">Cerapachys biroi</name>
    <dbReference type="NCBI Taxonomy" id="2015173"/>
    <lineage>
        <taxon>Eukaryota</taxon>
        <taxon>Metazoa</taxon>
        <taxon>Ecdysozoa</taxon>
        <taxon>Arthropoda</taxon>
        <taxon>Hexapoda</taxon>
        <taxon>Insecta</taxon>
        <taxon>Pterygota</taxon>
        <taxon>Neoptera</taxon>
        <taxon>Endopterygota</taxon>
        <taxon>Hymenoptera</taxon>
        <taxon>Apocrita</taxon>
        <taxon>Aculeata</taxon>
        <taxon>Formicoidea</taxon>
        <taxon>Formicidae</taxon>
        <taxon>Dorylinae</taxon>
        <taxon>Ooceraea</taxon>
    </lineage>
</organism>
<evidence type="ECO:0000313" key="2">
    <source>
        <dbReference type="Proteomes" id="UP000053097"/>
    </source>
</evidence>
<dbReference type="Proteomes" id="UP000053097">
    <property type="component" value="Unassembled WGS sequence"/>
</dbReference>
<name>A0A026W423_OOCBI</name>
<reference evidence="1 2" key="1">
    <citation type="journal article" date="2014" name="Curr. Biol.">
        <title>The genome of the clonal raider ant Cerapachys biroi.</title>
        <authorList>
            <person name="Oxley P.R."/>
            <person name="Ji L."/>
            <person name="Fetter-Pruneda I."/>
            <person name="McKenzie S.K."/>
            <person name="Li C."/>
            <person name="Hu H."/>
            <person name="Zhang G."/>
            <person name="Kronauer D.J."/>
        </authorList>
    </citation>
    <scope>NUCLEOTIDE SEQUENCE [LARGE SCALE GENOMIC DNA]</scope>
</reference>